<comment type="caution">
    <text evidence="1">The sequence shown here is derived from an EMBL/GenBank/DDBJ whole genome shotgun (WGS) entry which is preliminary data.</text>
</comment>
<evidence type="ECO:0000313" key="1">
    <source>
        <dbReference type="EMBL" id="KAG5596439.1"/>
    </source>
</evidence>
<proteinExistence type="predicted"/>
<gene>
    <name evidence="1" type="ORF">H5410_037671</name>
</gene>
<dbReference type="EMBL" id="JACXVP010000007">
    <property type="protein sequence ID" value="KAG5596439.1"/>
    <property type="molecule type" value="Genomic_DNA"/>
</dbReference>
<evidence type="ECO:0000313" key="2">
    <source>
        <dbReference type="Proteomes" id="UP000824120"/>
    </source>
</evidence>
<keyword evidence="2" id="KW-1185">Reference proteome</keyword>
<sequence length="103" mass="11973">MRYYHDKNLNSKSRNPLYEGGEITEIFDVDMNKMPPRSDFLLDTQTDGDIFEYSQSFKDGDIIEVYVCHMVDQVDVPIDFLEYTPINEKSFGAFNKEGDKGIM</sequence>
<dbReference type="OrthoDB" id="1306225at2759"/>
<protein>
    <submittedName>
        <fullName evidence="1">Uncharacterized protein</fullName>
    </submittedName>
</protein>
<reference evidence="1 2" key="1">
    <citation type="submission" date="2020-09" db="EMBL/GenBank/DDBJ databases">
        <title>De no assembly of potato wild relative species, Solanum commersonii.</title>
        <authorList>
            <person name="Cho K."/>
        </authorList>
    </citation>
    <scope>NUCLEOTIDE SEQUENCE [LARGE SCALE GENOMIC DNA]</scope>
    <source>
        <strain evidence="1">LZ3.2</strain>
        <tissue evidence="1">Leaf</tissue>
    </source>
</reference>
<accession>A0A9J5Y943</accession>
<dbReference type="Proteomes" id="UP000824120">
    <property type="component" value="Chromosome 7"/>
</dbReference>
<name>A0A9J5Y943_SOLCO</name>
<organism evidence="1 2">
    <name type="scientific">Solanum commersonii</name>
    <name type="common">Commerson's wild potato</name>
    <name type="synonym">Commerson's nightshade</name>
    <dbReference type="NCBI Taxonomy" id="4109"/>
    <lineage>
        <taxon>Eukaryota</taxon>
        <taxon>Viridiplantae</taxon>
        <taxon>Streptophyta</taxon>
        <taxon>Embryophyta</taxon>
        <taxon>Tracheophyta</taxon>
        <taxon>Spermatophyta</taxon>
        <taxon>Magnoliopsida</taxon>
        <taxon>eudicotyledons</taxon>
        <taxon>Gunneridae</taxon>
        <taxon>Pentapetalae</taxon>
        <taxon>asterids</taxon>
        <taxon>lamiids</taxon>
        <taxon>Solanales</taxon>
        <taxon>Solanaceae</taxon>
        <taxon>Solanoideae</taxon>
        <taxon>Solaneae</taxon>
        <taxon>Solanum</taxon>
    </lineage>
</organism>
<dbReference type="AlphaFoldDB" id="A0A9J5Y943"/>